<dbReference type="InterPro" id="IPR008974">
    <property type="entry name" value="TRAF-like"/>
</dbReference>
<gene>
    <name evidence="8" type="ORF">HPB52_022514</name>
</gene>
<dbReference type="Gene3D" id="3.30.40.10">
    <property type="entry name" value="Zinc/RING finger domain, C3HC4 (zinc finger)"/>
    <property type="match status" value="2"/>
</dbReference>
<dbReference type="PROSITE" id="PS50089">
    <property type="entry name" value="ZF_RING_2"/>
    <property type="match status" value="1"/>
</dbReference>
<reference evidence="8" key="1">
    <citation type="journal article" date="2020" name="Cell">
        <title>Large-Scale Comparative Analyses of Tick Genomes Elucidate Their Genetic Diversity and Vector Capacities.</title>
        <authorList>
            <consortium name="Tick Genome and Microbiome Consortium (TIGMIC)"/>
            <person name="Jia N."/>
            <person name="Wang J."/>
            <person name="Shi W."/>
            <person name="Du L."/>
            <person name="Sun Y."/>
            <person name="Zhan W."/>
            <person name="Jiang J.F."/>
            <person name="Wang Q."/>
            <person name="Zhang B."/>
            <person name="Ji P."/>
            <person name="Bell-Sakyi L."/>
            <person name="Cui X.M."/>
            <person name="Yuan T.T."/>
            <person name="Jiang B.G."/>
            <person name="Yang W.F."/>
            <person name="Lam T.T."/>
            <person name="Chang Q.C."/>
            <person name="Ding S.J."/>
            <person name="Wang X.J."/>
            <person name="Zhu J.G."/>
            <person name="Ruan X.D."/>
            <person name="Zhao L."/>
            <person name="Wei J.T."/>
            <person name="Ye R.Z."/>
            <person name="Que T.C."/>
            <person name="Du C.H."/>
            <person name="Zhou Y.H."/>
            <person name="Cheng J.X."/>
            <person name="Dai P.F."/>
            <person name="Guo W.B."/>
            <person name="Han X.H."/>
            <person name="Huang E.J."/>
            <person name="Li L.F."/>
            <person name="Wei W."/>
            <person name="Gao Y.C."/>
            <person name="Liu J.Z."/>
            <person name="Shao H.Z."/>
            <person name="Wang X."/>
            <person name="Wang C.C."/>
            <person name="Yang T.C."/>
            <person name="Huo Q.B."/>
            <person name="Li W."/>
            <person name="Chen H.Y."/>
            <person name="Chen S.E."/>
            <person name="Zhou L.G."/>
            <person name="Ni X.B."/>
            <person name="Tian J.H."/>
            <person name="Sheng Y."/>
            <person name="Liu T."/>
            <person name="Pan Y.S."/>
            <person name="Xia L.Y."/>
            <person name="Li J."/>
            <person name="Zhao F."/>
            <person name="Cao W.C."/>
        </authorList>
    </citation>
    <scope>NUCLEOTIDE SEQUENCE</scope>
    <source>
        <strain evidence="8">Rsan-2018</strain>
    </source>
</reference>
<dbReference type="SMART" id="SM00061">
    <property type="entry name" value="MATH"/>
    <property type="match status" value="1"/>
</dbReference>
<organism evidence="8 9">
    <name type="scientific">Rhipicephalus sanguineus</name>
    <name type="common">Brown dog tick</name>
    <name type="synonym">Ixodes sanguineus</name>
    <dbReference type="NCBI Taxonomy" id="34632"/>
    <lineage>
        <taxon>Eukaryota</taxon>
        <taxon>Metazoa</taxon>
        <taxon>Ecdysozoa</taxon>
        <taxon>Arthropoda</taxon>
        <taxon>Chelicerata</taxon>
        <taxon>Arachnida</taxon>
        <taxon>Acari</taxon>
        <taxon>Parasitiformes</taxon>
        <taxon>Ixodida</taxon>
        <taxon>Ixodoidea</taxon>
        <taxon>Ixodidae</taxon>
        <taxon>Rhipicephalinae</taxon>
        <taxon>Rhipicephalus</taxon>
        <taxon>Rhipicephalus</taxon>
    </lineage>
</organism>
<evidence type="ECO:0000313" key="8">
    <source>
        <dbReference type="EMBL" id="KAH7957717.1"/>
    </source>
</evidence>
<evidence type="ECO:0000256" key="3">
    <source>
        <dbReference type="ARBA" id="ARBA00022771"/>
    </source>
</evidence>
<dbReference type="InterPro" id="IPR013083">
    <property type="entry name" value="Znf_RING/FYVE/PHD"/>
</dbReference>
<protein>
    <submittedName>
        <fullName evidence="8">Uncharacterized protein</fullName>
    </submittedName>
</protein>
<evidence type="ECO:0000256" key="4">
    <source>
        <dbReference type="ARBA" id="ARBA00022833"/>
    </source>
</evidence>
<dbReference type="PANTHER" id="PTHR10131:SF157">
    <property type="entry name" value="RECEPTOR-ASSOCIATED FACTOR, PUTATIVE-RELATED"/>
    <property type="match status" value="1"/>
</dbReference>
<evidence type="ECO:0000256" key="2">
    <source>
        <dbReference type="ARBA" id="ARBA00022490"/>
    </source>
</evidence>
<evidence type="ECO:0000259" key="6">
    <source>
        <dbReference type="PROSITE" id="PS50089"/>
    </source>
</evidence>
<accession>A0A9D4PXU9</accession>
<dbReference type="Gene3D" id="2.60.210.10">
    <property type="entry name" value="Apoptosis, Tumor Necrosis Factor Receptor Associated Protein 2, Chain A"/>
    <property type="match status" value="1"/>
</dbReference>
<evidence type="ECO:0000313" key="9">
    <source>
        <dbReference type="Proteomes" id="UP000821837"/>
    </source>
</evidence>
<dbReference type="InterPro" id="IPR001841">
    <property type="entry name" value="Znf_RING"/>
</dbReference>
<keyword evidence="4" id="KW-0862">Zinc</keyword>
<comment type="subcellular location">
    <subcellularLocation>
        <location evidence="1">Cytoplasm</location>
    </subcellularLocation>
</comment>
<proteinExistence type="predicted"/>
<dbReference type="InterPro" id="IPR002083">
    <property type="entry name" value="MATH/TRAF_dom"/>
</dbReference>
<dbReference type="GO" id="GO:0005737">
    <property type="term" value="C:cytoplasm"/>
    <property type="evidence" value="ECO:0007669"/>
    <property type="project" value="UniProtKB-SubCell"/>
</dbReference>
<feature type="domain" description="RING-type" evidence="6">
    <location>
        <begin position="120"/>
        <end position="160"/>
    </location>
</feature>
<dbReference type="Proteomes" id="UP000821837">
    <property type="component" value="Unassembled WGS sequence"/>
</dbReference>
<sequence>MKLKLWGFRVTKVSQTPVKCALGQSPGAFGKEEEDATAARPARGSWNVARSVAIGSSEADLVVPSGQPAQLTTLRANPKARSAGTPRFDMAASRFLTGFPFVGEYTSIEFQQEVPIYRICSLCGAVPSELYLTKCSHFFCPKCFGKLREEDDTFVCPFDNERSMQDQVYHDTTSADILKGFRVACPNKANGCDHVGPLNGLKEHLSGCGHQSVQCAVCMKEMKHQDVAAHLKLECSRSLQLQQQPGAIPQQQEAGEGSGLAGFAGRADDGTLIFTGAEACQISEVREKLDDVCREVKWLKENFAEFEAIRSTVRAVQDTVKNEMKKMREDSAIANKRIVTKIEKIQSYLKGRIDSIEDRFRSSKFAWQVNNFSKIKEQVYEGKPKSFFSDDFYVGIQGYKMYLGGHFAERDEKGNICLSVYVYITKGPYDPTLQWPYRRRSTFVIVDQKNNTYHKIAEIVPEDLGKELDHCFQRPRDNENEGIGYTAIMTLDDIDNPENGYVVNDSFILTFITCET</sequence>
<keyword evidence="9" id="KW-1185">Reference proteome</keyword>
<dbReference type="PROSITE" id="PS50144">
    <property type="entry name" value="MATH"/>
    <property type="match status" value="1"/>
</dbReference>
<dbReference type="Pfam" id="PF22486">
    <property type="entry name" value="MATH_2"/>
    <property type="match status" value="1"/>
</dbReference>
<dbReference type="AlphaFoldDB" id="A0A9D4PXU9"/>
<dbReference type="GO" id="GO:0008270">
    <property type="term" value="F:zinc ion binding"/>
    <property type="evidence" value="ECO:0007669"/>
    <property type="project" value="UniProtKB-KW"/>
</dbReference>
<feature type="domain" description="MATH" evidence="7">
    <location>
        <begin position="362"/>
        <end position="513"/>
    </location>
</feature>
<keyword evidence="2" id="KW-0963">Cytoplasm</keyword>
<evidence type="ECO:0000256" key="1">
    <source>
        <dbReference type="ARBA" id="ARBA00004496"/>
    </source>
</evidence>
<reference evidence="8" key="2">
    <citation type="submission" date="2021-09" db="EMBL/GenBank/DDBJ databases">
        <authorList>
            <person name="Jia N."/>
            <person name="Wang J."/>
            <person name="Shi W."/>
            <person name="Du L."/>
            <person name="Sun Y."/>
            <person name="Zhan W."/>
            <person name="Jiang J."/>
            <person name="Wang Q."/>
            <person name="Zhang B."/>
            <person name="Ji P."/>
            <person name="Sakyi L.B."/>
            <person name="Cui X."/>
            <person name="Yuan T."/>
            <person name="Jiang B."/>
            <person name="Yang W."/>
            <person name="Lam T.T.-Y."/>
            <person name="Chang Q."/>
            <person name="Ding S."/>
            <person name="Wang X."/>
            <person name="Zhu J."/>
            <person name="Ruan X."/>
            <person name="Zhao L."/>
            <person name="Wei J."/>
            <person name="Que T."/>
            <person name="Du C."/>
            <person name="Cheng J."/>
            <person name="Dai P."/>
            <person name="Han X."/>
            <person name="Huang E."/>
            <person name="Gao Y."/>
            <person name="Liu J."/>
            <person name="Shao H."/>
            <person name="Ye R."/>
            <person name="Li L."/>
            <person name="Wei W."/>
            <person name="Wang X."/>
            <person name="Wang C."/>
            <person name="Huo Q."/>
            <person name="Li W."/>
            <person name="Guo W."/>
            <person name="Chen H."/>
            <person name="Chen S."/>
            <person name="Zhou L."/>
            <person name="Zhou L."/>
            <person name="Ni X."/>
            <person name="Tian J."/>
            <person name="Zhou Y."/>
            <person name="Sheng Y."/>
            <person name="Liu T."/>
            <person name="Pan Y."/>
            <person name="Xia L."/>
            <person name="Li J."/>
            <person name="Zhao F."/>
            <person name="Cao W."/>
        </authorList>
    </citation>
    <scope>NUCLEOTIDE SEQUENCE</scope>
    <source>
        <strain evidence="8">Rsan-2018</strain>
        <tissue evidence="8">Larvae</tissue>
    </source>
</reference>
<comment type="caution">
    <text evidence="8">The sequence shown here is derived from an EMBL/GenBank/DDBJ whole genome shotgun (WGS) entry which is preliminary data.</text>
</comment>
<name>A0A9D4PXU9_RHISA</name>
<dbReference type="VEuPathDB" id="VectorBase:RSAN_039275"/>
<dbReference type="EMBL" id="JABSTV010001250">
    <property type="protein sequence ID" value="KAH7957717.1"/>
    <property type="molecule type" value="Genomic_DNA"/>
</dbReference>
<keyword evidence="3 5" id="KW-0479">Metal-binding</keyword>
<evidence type="ECO:0000259" key="7">
    <source>
        <dbReference type="PROSITE" id="PS50144"/>
    </source>
</evidence>
<dbReference type="SUPFAM" id="SSF57850">
    <property type="entry name" value="RING/U-box"/>
    <property type="match status" value="1"/>
</dbReference>
<dbReference type="PANTHER" id="PTHR10131">
    <property type="entry name" value="TNF RECEPTOR ASSOCIATED FACTOR"/>
    <property type="match status" value="1"/>
</dbReference>
<dbReference type="GO" id="GO:0043122">
    <property type="term" value="P:regulation of canonical NF-kappaB signal transduction"/>
    <property type="evidence" value="ECO:0007669"/>
    <property type="project" value="TreeGrafter"/>
</dbReference>
<dbReference type="SUPFAM" id="SSF49599">
    <property type="entry name" value="TRAF domain-like"/>
    <property type="match status" value="2"/>
</dbReference>
<evidence type="ECO:0000256" key="5">
    <source>
        <dbReference type="PROSITE-ProRule" id="PRU00175"/>
    </source>
</evidence>
<keyword evidence="3 5" id="KW-0863">Zinc-finger</keyword>